<dbReference type="OrthoDB" id="361241at2"/>
<keyword evidence="2" id="KW-1185">Reference proteome</keyword>
<reference evidence="1 2" key="1">
    <citation type="submission" date="2016-10" db="EMBL/GenBank/DDBJ databases">
        <authorList>
            <person name="de Groot N.N."/>
        </authorList>
    </citation>
    <scope>NUCLEOTIDE SEQUENCE [LARGE SCALE GENOMIC DNA]</scope>
    <source>
        <strain evidence="1 2">B25</strain>
    </source>
</reference>
<evidence type="ECO:0000313" key="1">
    <source>
        <dbReference type="EMBL" id="SEQ89003.1"/>
    </source>
</evidence>
<accession>A0A1H9JQF1</accession>
<dbReference type="RefSeq" id="WP_074645627.1">
    <property type="nucleotide sequence ID" value="NZ_FOFU01000014.1"/>
</dbReference>
<evidence type="ECO:0000313" key="2">
    <source>
        <dbReference type="Proteomes" id="UP000182360"/>
    </source>
</evidence>
<dbReference type="EMBL" id="FOFU01000014">
    <property type="protein sequence ID" value="SEQ89003.1"/>
    <property type="molecule type" value="Genomic_DNA"/>
</dbReference>
<dbReference type="AlphaFoldDB" id="A0A1H9JQF1"/>
<name>A0A1H9JQF1_9SPIR</name>
<dbReference type="STRING" id="163.SAMN04487775_103205"/>
<protein>
    <submittedName>
        <fullName evidence="1">(H+)-ATPase G subunit</fullName>
    </submittedName>
</protein>
<organism evidence="1 2">
    <name type="scientific">Treponema bryantii</name>
    <dbReference type="NCBI Taxonomy" id="163"/>
    <lineage>
        <taxon>Bacteria</taxon>
        <taxon>Pseudomonadati</taxon>
        <taxon>Spirochaetota</taxon>
        <taxon>Spirochaetia</taxon>
        <taxon>Spirochaetales</taxon>
        <taxon>Treponemataceae</taxon>
        <taxon>Treponema</taxon>
    </lineage>
</organism>
<proteinExistence type="predicted"/>
<dbReference type="Gene3D" id="1.20.5.2950">
    <property type="match status" value="1"/>
</dbReference>
<gene>
    <name evidence="1" type="ORF">SAMN04487977_11438</name>
</gene>
<dbReference type="Proteomes" id="UP000182360">
    <property type="component" value="Unassembled WGS sequence"/>
</dbReference>
<sequence length="104" mass="12041">MAENNTEIDAINHLLEVEKNASMLINDAAMEAERRLSQARAKYNSEYKARYDEVASKLESEYQNNHKQIEDKYNKDIETYKESFAAKPQNSEAFSSLLDKLIFS</sequence>